<organism evidence="1 2">
    <name type="scientific">Dendrothele bispora (strain CBS 962.96)</name>
    <dbReference type="NCBI Taxonomy" id="1314807"/>
    <lineage>
        <taxon>Eukaryota</taxon>
        <taxon>Fungi</taxon>
        <taxon>Dikarya</taxon>
        <taxon>Basidiomycota</taxon>
        <taxon>Agaricomycotina</taxon>
        <taxon>Agaricomycetes</taxon>
        <taxon>Agaricomycetidae</taxon>
        <taxon>Agaricales</taxon>
        <taxon>Agaricales incertae sedis</taxon>
        <taxon>Dendrothele</taxon>
    </lineage>
</organism>
<evidence type="ECO:0000313" key="2">
    <source>
        <dbReference type="Proteomes" id="UP000297245"/>
    </source>
</evidence>
<gene>
    <name evidence="1" type="ORF">K435DRAFT_881203</name>
</gene>
<reference evidence="1 2" key="1">
    <citation type="journal article" date="2019" name="Nat. Ecol. Evol.">
        <title>Megaphylogeny resolves global patterns of mushroom evolution.</title>
        <authorList>
            <person name="Varga T."/>
            <person name="Krizsan K."/>
            <person name="Foldi C."/>
            <person name="Dima B."/>
            <person name="Sanchez-Garcia M."/>
            <person name="Sanchez-Ramirez S."/>
            <person name="Szollosi G.J."/>
            <person name="Szarkandi J.G."/>
            <person name="Papp V."/>
            <person name="Albert L."/>
            <person name="Andreopoulos W."/>
            <person name="Angelini C."/>
            <person name="Antonin V."/>
            <person name="Barry K.W."/>
            <person name="Bougher N.L."/>
            <person name="Buchanan P."/>
            <person name="Buyck B."/>
            <person name="Bense V."/>
            <person name="Catcheside P."/>
            <person name="Chovatia M."/>
            <person name="Cooper J."/>
            <person name="Damon W."/>
            <person name="Desjardin D."/>
            <person name="Finy P."/>
            <person name="Geml J."/>
            <person name="Haridas S."/>
            <person name="Hughes K."/>
            <person name="Justo A."/>
            <person name="Karasinski D."/>
            <person name="Kautmanova I."/>
            <person name="Kiss B."/>
            <person name="Kocsube S."/>
            <person name="Kotiranta H."/>
            <person name="LaButti K.M."/>
            <person name="Lechner B.E."/>
            <person name="Liimatainen K."/>
            <person name="Lipzen A."/>
            <person name="Lukacs Z."/>
            <person name="Mihaltcheva S."/>
            <person name="Morgado L.N."/>
            <person name="Niskanen T."/>
            <person name="Noordeloos M.E."/>
            <person name="Ohm R.A."/>
            <person name="Ortiz-Santana B."/>
            <person name="Ovrebo C."/>
            <person name="Racz N."/>
            <person name="Riley R."/>
            <person name="Savchenko A."/>
            <person name="Shiryaev A."/>
            <person name="Soop K."/>
            <person name="Spirin V."/>
            <person name="Szebenyi C."/>
            <person name="Tomsovsky M."/>
            <person name="Tulloss R.E."/>
            <person name="Uehling J."/>
            <person name="Grigoriev I.V."/>
            <person name="Vagvolgyi C."/>
            <person name="Papp T."/>
            <person name="Martin F.M."/>
            <person name="Miettinen O."/>
            <person name="Hibbett D.S."/>
            <person name="Nagy L.G."/>
        </authorList>
    </citation>
    <scope>NUCLEOTIDE SEQUENCE [LARGE SCALE GENOMIC DNA]</scope>
    <source>
        <strain evidence="1 2">CBS 962.96</strain>
    </source>
</reference>
<dbReference type="AlphaFoldDB" id="A0A4S8KIK2"/>
<sequence>MNKSFKPRNLGWATVIVKVWLVGLSLLQNASALAIIIPRDGQFPILELLNIADRTSVCAGSTLLISWQGAIPPYEVRAVQIETTPEGVGASTLFASFDAINATSCCINIPVPNSNVLFFREKLRYPTRDIE</sequence>
<protein>
    <submittedName>
        <fullName evidence="1">Uncharacterized protein</fullName>
    </submittedName>
</protein>
<dbReference type="EMBL" id="ML182504">
    <property type="protein sequence ID" value="THU75274.1"/>
    <property type="molecule type" value="Genomic_DNA"/>
</dbReference>
<evidence type="ECO:0000313" key="1">
    <source>
        <dbReference type="EMBL" id="THU75274.1"/>
    </source>
</evidence>
<name>A0A4S8KIK2_DENBC</name>
<dbReference type="Proteomes" id="UP000297245">
    <property type="component" value="Unassembled WGS sequence"/>
</dbReference>
<keyword evidence="2" id="KW-1185">Reference proteome</keyword>
<proteinExistence type="predicted"/>
<accession>A0A4S8KIK2</accession>